<dbReference type="EC" id="2.7.13.3" evidence="9"/>
<feature type="domain" description="Histidine kinase" evidence="10">
    <location>
        <begin position="170"/>
        <end position="394"/>
    </location>
</feature>
<keyword evidence="6 9" id="KW-0067">ATP-binding</keyword>
<dbReference type="SUPFAM" id="SSF52833">
    <property type="entry name" value="Thioredoxin-like"/>
    <property type="match status" value="1"/>
</dbReference>
<dbReference type="SMART" id="SM00387">
    <property type="entry name" value="HATPase_c"/>
    <property type="match status" value="1"/>
</dbReference>
<sequence>MGVCPPASDRELMGESLSPQALAQPLLLQLFVDTRPLSQHIVQRVKNILAAVEATVPISLQVINVADQPQLVEYYRLVVTPALVKIGPGSRQVLSGIDLTDQLANQLPQWLVQQEAFFADREPPEVNIPFTELGQPETPALQQADAFFQLQQQYADLSERTKFLEQVIALVAHDLRNPLTAALLAVDTIQIRSQSFSVATAKEMQGLCSLFDQARSQLREIERMIAEILEATRHSGESLRINPREVVFEPLLQQVLEQLHERWRSKQQQLITDVPGDLPTLYADPDRLRQVLVNLVDNAIKYTPPGGTITIAALHRTSQKVQISISDTGSGIPRDQLSVIFKNLVRLSRDSSQEGYGIGLSVCQRIVQAHFGRIWVASELGQGSTFHFTMPVYRYTMPC</sequence>
<dbReference type="GO" id="GO:0000155">
    <property type="term" value="F:phosphorelay sensor kinase activity"/>
    <property type="evidence" value="ECO:0007669"/>
    <property type="project" value="InterPro"/>
</dbReference>
<dbReference type="InterPro" id="IPR036249">
    <property type="entry name" value="Thioredoxin-like_sf"/>
</dbReference>
<keyword evidence="7 9" id="KW-0902">Two-component regulatory system</keyword>
<evidence type="ECO:0000256" key="5">
    <source>
        <dbReference type="ARBA" id="ARBA00022777"/>
    </source>
</evidence>
<dbReference type="FunFam" id="3.40.30.10:FF:000673">
    <property type="entry name" value="Adaptive-response sensory-kinase SasA"/>
    <property type="match status" value="1"/>
</dbReference>
<dbReference type="PROSITE" id="PS50109">
    <property type="entry name" value="HIS_KIN"/>
    <property type="match status" value="1"/>
</dbReference>
<gene>
    <name evidence="9 11" type="primary">sasA</name>
    <name evidence="11" type="ordered locus">syc1978_c</name>
</gene>
<dbReference type="SUPFAM" id="SSF55874">
    <property type="entry name" value="ATPase domain of HSP90 chaperone/DNA topoisomerase II/histidine kinase"/>
    <property type="match status" value="1"/>
</dbReference>
<dbReference type="HAMAP" id="MF_01837">
    <property type="entry name" value="Kinase_SasA"/>
    <property type="match status" value="1"/>
</dbReference>
<dbReference type="SUPFAM" id="SSF47384">
    <property type="entry name" value="Homodimeric domain of signal transducing histidine kinase"/>
    <property type="match status" value="1"/>
</dbReference>
<keyword evidence="3 9" id="KW-0808">Transferase</keyword>
<dbReference type="InterPro" id="IPR023527">
    <property type="entry name" value="Kinase_SasA"/>
</dbReference>
<comment type="domain">
    <text evidence="9">The N-terminus interacts with KaiC, while the C-terminal histidine kinase domain autophosphorylates and is probably responsible for self-oligomerization. The N-terminal domain stimulates the C-terminus to autophosphorylate.</text>
</comment>
<dbReference type="KEGG" id="syc:syc1978_c"/>
<evidence type="ECO:0000256" key="7">
    <source>
        <dbReference type="ARBA" id="ARBA00023012"/>
    </source>
</evidence>
<evidence type="ECO:0000313" key="11">
    <source>
        <dbReference type="EMBL" id="BAD80168.1"/>
    </source>
</evidence>
<evidence type="ECO:0000256" key="1">
    <source>
        <dbReference type="ARBA" id="ARBA00000085"/>
    </source>
</evidence>
<dbReference type="Gene3D" id="3.30.565.10">
    <property type="entry name" value="Histidine kinase-like ATPase, C-terminal domain"/>
    <property type="match status" value="1"/>
</dbReference>
<dbReference type="InterPro" id="IPR003661">
    <property type="entry name" value="HisK_dim/P_dom"/>
</dbReference>
<keyword evidence="2 9" id="KW-0597">Phosphoprotein</keyword>
<dbReference type="Gene3D" id="3.40.30.10">
    <property type="entry name" value="Glutaredoxin"/>
    <property type="match status" value="1"/>
</dbReference>
<dbReference type="SMART" id="SM00388">
    <property type="entry name" value="HisKA"/>
    <property type="match status" value="1"/>
</dbReference>
<evidence type="ECO:0000313" key="12">
    <source>
        <dbReference type="Proteomes" id="UP000001175"/>
    </source>
</evidence>
<dbReference type="InterPro" id="IPR003594">
    <property type="entry name" value="HATPase_dom"/>
</dbReference>
<dbReference type="InterPro" id="IPR004358">
    <property type="entry name" value="Sig_transdc_His_kin-like_C"/>
</dbReference>
<dbReference type="PANTHER" id="PTHR43547">
    <property type="entry name" value="TWO-COMPONENT HISTIDINE KINASE"/>
    <property type="match status" value="1"/>
</dbReference>
<evidence type="ECO:0000256" key="3">
    <source>
        <dbReference type="ARBA" id="ARBA00022679"/>
    </source>
</evidence>
<keyword evidence="8 9" id="KW-0090">Biological rhythms</keyword>
<dbReference type="InterPro" id="IPR036890">
    <property type="entry name" value="HATPase_C_sf"/>
</dbReference>
<comment type="function">
    <text evidence="9">Member of the two-component regulatory system SasA/RpaA involved in genome-wide circadian gene expression. One of several clock output pathways. Participates in the Kai clock protein complex, the main circadian regulator in cyanobacteria, via its interaction with KaiC. KaiC enhances the autophosphorylation activity of SasA, which then transfers its phosphate group to RpaA to activate it. In addition to its output function, recruits fold-shifted KaiB (KaiB(fs)) to KaiC to cooperatively form the KaiB(6):KaiC(6) complex (independent of SasA kinase activity). Required for robustness of the circadian rhythm of gene expression and is involved in clock output, also required for adaptation to light/dark cycles.</text>
</comment>
<dbReference type="InterPro" id="IPR011649">
    <property type="entry name" value="KaiB_domain"/>
</dbReference>
<dbReference type="PRINTS" id="PR00344">
    <property type="entry name" value="BCTRLSENSOR"/>
</dbReference>
<dbReference type="AlphaFoldDB" id="A0A0H3K4T4"/>
<evidence type="ECO:0000256" key="2">
    <source>
        <dbReference type="ARBA" id="ARBA00022553"/>
    </source>
</evidence>
<dbReference type="Pfam" id="PF02518">
    <property type="entry name" value="HATPase_c"/>
    <property type="match status" value="1"/>
</dbReference>
<dbReference type="EMBL" id="AP008231">
    <property type="protein sequence ID" value="BAD80168.1"/>
    <property type="molecule type" value="Genomic_DNA"/>
</dbReference>
<dbReference type="GO" id="GO:0005524">
    <property type="term" value="F:ATP binding"/>
    <property type="evidence" value="ECO:0007669"/>
    <property type="project" value="UniProtKB-KW"/>
</dbReference>
<evidence type="ECO:0000256" key="4">
    <source>
        <dbReference type="ARBA" id="ARBA00022741"/>
    </source>
</evidence>
<dbReference type="NCBIfam" id="NF006800">
    <property type="entry name" value="PRK09303.1"/>
    <property type="match status" value="1"/>
</dbReference>
<dbReference type="SMART" id="SM01248">
    <property type="entry name" value="KaiB"/>
    <property type="match status" value="1"/>
</dbReference>
<dbReference type="GO" id="GO:0097167">
    <property type="term" value="P:circadian regulation of translation"/>
    <property type="evidence" value="ECO:0007669"/>
    <property type="project" value="UniProtKB-ARBA"/>
</dbReference>
<evidence type="ECO:0000256" key="8">
    <source>
        <dbReference type="ARBA" id="ARBA00023108"/>
    </source>
</evidence>
<reference evidence="11 12" key="1">
    <citation type="journal article" date="2007" name="Photosyn. Res.">
        <title>Complete nucleotide sequence of the freshwater unicellular cyanobacterium Synechococcus elongatus PCC 6301 chromosome: gene content and organization.</title>
        <authorList>
            <person name="Sugita C."/>
            <person name="Ogata K."/>
            <person name="Shikata M."/>
            <person name="Jikuya H."/>
            <person name="Takano J."/>
            <person name="Furumichi M."/>
            <person name="Kanehisa M."/>
            <person name="Omata T."/>
            <person name="Sugiura M."/>
            <person name="Sugita M."/>
        </authorList>
    </citation>
    <scope>NUCLEOTIDE SEQUENCE [LARGE SCALE GENOMIC DNA]</scope>
    <source>
        <strain evidence="12">ATCC 27144 / PCC 6301 / SAUG 1402/1</strain>
    </source>
</reference>
<comment type="catalytic activity">
    <reaction evidence="1 9">
        <text>ATP + protein L-histidine = ADP + protein N-phospho-L-histidine.</text>
        <dbReference type="EC" id="2.7.13.3"/>
    </reaction>
</comment>
<dbReference type="InterPro" id="IPR036097">
    <property type="entry name" value="HisK_dim/P_sf"/>
</dbReference>
<accession>A0A0H3K4T4</accession>
<dbReference type="Pfam" id="PF00512">
    <property type="entry name" value="HisKA"/>
    <property type="match status" value="1"/>
</dbReference>
<dbReference type="eggNOG" id="COG2205">
    <property type="taxonomic scope" value="Bacteria"/>
</dbReference>
<dbReference type="Pfam" id="PF07689">
    <property type="entry name" value="KaiB"/>
    <property type="match status" value="1"/>
</dbReference>
<dbReference type="Proteomes" id="UP000001175">
    <property type="component" value="Chromosome"/>
</dbReference>
<evidence type="ECO:0000256" key="6">
    <source>
        <dbReference type="ARBA" id="ARBA00022840"/>
    </source>
</evidence>
<dbReference type="Gene3D" id="1.10.287.130">
    <property type="match status" value="1"/>
</dbReference>
<evidence type="ECO:0000259" key="10">
    <source>
        <dbReference type="PROSITE" id="PS50109"/>
    </source>
</evidence>
<name>A0A0H3K4T4_SYNP6</name>
<keyword evidence="5 9" id="KW-0418">Kinase</keyword>
<dbReference type="PANTHER" id="PTHR43547:SF2">
    <property type="entry name" value="HYBRID SIGNAL TRANSDUCTION HISTIDINE KINASE C"/>
    <property type="match status" value="1"/>
</dbReference>
<comment type="subunit">
    <text evidence="9">Homooligomerizes. Interacts with KaiC. Participates in the KaiABC clock complex, whose core is composed of a KaiC homohexamer, 6 KaiB and up to 6 KaiA dimers. SasA and KaiB(fs) compete to bind to KaiC.</text>
</comment>
<keyword evidence="4 9" id="KW-0547">Nucleotide-binding</keyword>
<evidence type="ECO:0000256" key="9">
    <source>
        <dbReference type="HAMAP-Rule" id="MF_01837"/>
    </source>
</evidence>
<feature type="modified residue" description="Phosphohistidine; by autocatalysis" evidence="9">
    <location>
        <position position="173"/>
    </location>
</feature>
<dbReference type="CDD" id="cd00082">
    <property type="entry name" value="HisKA"/>
    <property type="match status" value="1"/>
</dbReference>
<proteinExistence type="inferred from homology"/>
<dbReference type="FunFam" id="1.10.287.130:FF:000154">
    <property type="entry name" value="Adaptive-response sensory kinase"/>
    <property type="match status" value="1"/>
</dbReference>
<dbReference type="FunFam" id="3.30.565.10:FF:000006">
    <property type="entry name" value="Sensor histidine kinase WalK"/>
    <property type="match status" value="1"/>
</dbReference>
<dbReference type="InterPro" id="IPR005467">
    <property type="entry name" value="His_kinase_dom"/>
</dbReference>
<dbReference type="CDD" id="cd02978">
    <property type="entry name" value="KaiB_like"/>
    <property type="match status" value="1"/>
</dbReference>
<organism evidence="11 12">
    <name type="scientific">Synechococcus sp. (strain ATCC 27144 / PCC 6301 / SAUG 1402/1)</name>
    <name type="common">Anacystis nidulans</name>
    <dbReference type="NCBI Taxonomy" id="269084"/>
    <lineage>
        <taxon>Bacteria</taxon>
        <taxon>Bacillati</taxon>
        <taxon>Cyanobacteriota</taxon>
        <taxon>Cyanophyceae</taxon>
        <taxon>Synechococcales</taxon>
        <taxon>Synechococcaceae</taxon>
        <taxon>Synechococcus</taxon>
    </lineage>
</organism>
<protein>
    <recommendedName>
        <fullName evidence="9">Adaptive-response sensory-kinase SasA</fullName>
        <ecNumber evidence="9">2.7.13.3</ecNumber>
    </recommendedName>
    <alternativeName>
        <fullName evidence="9">Sensor histidine kinase SasA</fullName>
    </alternativeName>
</protein>